<keyword evidence="1" id="KW-0813">Transport</keyword>
<name>A0A3L6F8Y9_MAIZE</name>
<dbReference type="PANTHER" id="PTHR13258:SF0">
    <property type="entry name" value="SYNDETIN"/>
    <property type="match status" value="1"/>
</dbReference>
<dbReference type="ExpressionAtlas" id="A0A3L6F8Y9">
    <property type="expression patterns" value="baseline and differential"/>
</dbReference>
<dbReference type="GO" id="GO:1990745">
    <property type="term" value="C:EARP complex"/>
    <property type="evidence" value="ECO:0007669"/>
    <property type="project" value="InterPro"/>
</dbReference>
<evidence type="ECO:0000259" key="5">
    <source>
        <dbReference type="Pfam" id="PF10475"/>
    </source>
</evidence>
<dbReference type="PANTHER" id="PTHR13258">
    <property type="entry name" value="SYNDETIN"/>
    <property type="match status" value="1"/>
</dbReference>
<feature type="domain" description="Vacuolar protein sorting-associated protein 54 N-terminal" evidence="5">
    <location>
        <begin position="131"/>
        <end position="194"/>
    </location>
</feature>
<feature type="compositionally biased region" description="Low complexity" evidence="4">
    <location>
        <begin position="12"/>
        <end position="22"/>
    </location>
</feature>
<keyword evidence="3" id="KW-0175">Coiled coil</keyword>
<feature type="compositionally biased region" description="Pro residues" evidence="4">
    <location>
        <begin position="1"/>
        <end position="11"/>
    </location>
</feature>
<dbReference type="GO" id="GO:0042147">
    <property type="term" value="P:retrograde transport, endosome to Golgi"/>
    <property type="evidence" value="ECO:0007669"/>
    <property type="project" value="InterPro"/>
</dbReference>
<sequence>MRRDAVPPPTAPSASSSSSSLFSGGGGEQLFESGPSPLVFLPLLLIQGGGMDLSLVGEKLLSSIRSVRSLGLLPPTPATPPSRPEVPERVAVAATAARAIVGLPPHERINVPSNSEDLVSIYWSNPQGQAVEELEEVFYEEEFDPIKYILQSIPDEGSDATYFDEQSMLRLVQLDKIAERLSHHVMDHHEEMGMPPTRVEKRTLCLTIFTTIKADTGKISGTIWTEEVVLHSTTTASKSGEAMQRKMAQPFEAKHQGNQLPVPLVPIIGKGVLEEEVMEALALASLIDDEKKLGDCQFDLWKQYYVAPCVAVFGKLRRSRRLNVVQSGSTALSISNRGTSWSSPTPATLGLFWHHIRKRRRHTVQLIIT</sequence>
<keyword evidence="2" id="KW-0653">Protein transport</keyword>
<dbReference type="InterPro" id="IPR040047">
    <property type="entry name" value="VPS50"/>
</dbReference>
<dbReference type="GO" id="GO:0032456">
    <property type="term" value="P:endocytic recycling"/>
    <property type="evidence" value="ECO:0007669"/>
    <property type="project" value="InterPro"/>
</dbReference>
<dbReference type="GO" id="GO:0015031">
    <property type="term" value="P:protein transport"/>
    <property type="evidence" value="ECO:0007669"/>
    <property type="project" value="UniProtKB-KW"/>
</dbReference>
<dbReference type="Pfam" id="PF10475">
    <property type="entry name" value="Vps54_N"/>
    <property type="match status" value="1"/>
</dbReference>
<reference evidence="6" key="1">
    <citation type="journal article" date="2018" name="Nat. Genet.">
        <title>Extensive intraspecific gene order and gene structural variations between Mo17 and other maize genomes.</title>
        <authorList>
            <person name="Sun S."/>
            <person name="Zhou Y."/>
            <person name="Chen J."/>
            <person name="Shi J."/>
            <person name="Zhao H."/>
            <person name="Zhao H."/>
            <person name="Song W."/>
            <person name="Zhang M."/>
            <person name="Cui Y."/>
            <person name="Dong X."/>
            <person name="Liu H."/>
            <person name="Ma X."/>
            <person name="Jiao Y."/>
            <person name="Wang B."/>
            <person name="Wei X."/>
            <person name="Stein J.C."/>
            <person name="Glaubitz J.C."/>
            <person name="Lu F."/>
            <person name="Yu G."/>
            <person name="Liang C."/>
            <person name="Fengler K."/>
            <person name="Li B."/>
            <person name="Rafalski A."/>
            <person name="Schnable P.S."/>
            <person name="Ware D.H."/>
            <person name="Buckler E.S."/>
            <person name="Lai J."/>
        </authorList>
    </citation>
    <scope>NUCLEOTIDE SEQUENCE [LARGE SCALE GENOMIC DNA]</scope>
    <source>
        <tissue evidence="6">Seedling</tissue>
    </source>
</reference>
<organism evidence="6">
    <name type="scientific">Zea mays</name>
    <name type="common">Maize</name>
    <dbReference type="NCBI Taxonomy" id="4577"/>
    <lineage>
        <taxon>Eukaryota</taxon>
        <taxon>Viridiplantae</taxon>
        <taxon>Streptophyta</taxon>
        <taxon>Embryophyta</taxon>
        <taxon>Tracheophyta</taxon>
        <taxon>Spermatophyta</taxon>
        <taxon>Magnoliopsida</taxon>
        <taxon>Liliopsida</taxon>
        <taxon>Poales</taxon>
        <taxon>Poaceae</taxon>
        <taxon>PACMAD clade</taxon>
        <taxon>Panicoideae</taxon>
        <taxon>Andropogonodae</taxon>
        <taxon>Andropogoneae</taxon>
        <taxon>Tripsacinae</taxon>
        <taxon>Zea</taxon>
    </lineage>
</organism>
<dbReference type="Proteomes" id="UP000251960">
    <property type="component" value="Chromosome 4"/>
</dbReference>
<proteinExistence type="predicted"/>
<accession>A0A3L6F8Y9</accession>
<dbReference type="EMBL" id="NCVQ01000005">
    <property type="protein sequence ID" value="PWZ29460.1"/>
    <property type="molecule type" value="Genomic_DNA"/>
</dbReference>
<evidence type="ECO:0000256" key="3">
    <source>
        <dbReference type="ARBA" id="ARBA00023054"/>
    </source>
</evidence>
<dbReference type="GO" id="GO:0005829">
    <property type="term" value="C:cytosol"/>
    <property type="evidence" value="ECO:0007669"/>
    <property type="project" value="GOC"/>
</dbReference>
<evidence type="ECO:0000256" key="4">
    <source>
        <dbReference type="SAM" id="MobiDB-lite"/>
    </source>
</evidence>
<feature type="region of interest" description="Disordered" evidence="4">
    <location>
        <begin position="1"/>
        <end position="27"/>
    </location>
</feature>
<evidence type="ECO:0000313" key="6">
    <source>
        <dbReference type="EMBL" id="PWZ29460.1"/>
    </source>
</evidence>
<gene>
    <name evidence="6" type="primary">Os05g0358500_7</name>
    <name evidence="6" type="ORF">Zm00014a_042638</name>
</gene>
<evidence type="ECO:0000256" key="2">
    <source>
        <dbReference type="ARBA" id="ARBA00022927"/>
    </source>
</evidence>
<protein>
    <recommendedName>
        <fullName evidence="5">Vacuolar protein sorting-associated protein 54 N-terminal domain-containing protein</fullName>
    </recommendedName>
</protein>
<evidence type="ECO:0000256" key="1">
    <source>
        <dbReference type="ARBA" id="ARBA00022448"/>
    </source>
</evidence>
<dbReference type="AlphaFoldDB" id="A0A3L6F8Y9"/>
<dbReference type="InterPro" id="IPR019515">
    <property type="entry name" value="VPS54_N"/>
</dbReference>
<comment type="caution">
    <text evidence="6">The sequence shown here is derived from an EMBL/GenBank/DDBJ whole genome shotgun (WGS) entry which is preliminary data.</text>
</comment>